<dbReference type="Gene3D" id="2.60.40.60">
    <property type="entry name" value="Cadherins"/>
    <property type="match status" value="14"/>
</dbReference>
<name>A0A8W8N309_MAGGI</name>
<feature type="domain" description="Cadherin" evidence="16">
    <location>
        <begin position="159"/>
        <end position="271"/>
    </location>
</feature>
<feature type="domain" description="Cadherin" evidence="16">
    <location>
        <begin position="950"/>
        <end position="1051"/>
    </location>
</feature>
<keyword evidence="6" id="KW-0677">Repeat</keyword>
<feature type="domain" description="Cadherin" evidence="16">
    <location>
        <begin position="727"/>
        <end position="833"/>
    </location>
</feature>
<dbReference type="SMART" id="SM00112">
    <property type="entry name" value="CA"/>
    <property type="match status" value="13"/>
</dbReference>
<keyword evidence="5" id="KW-0732">Signal</keyword>
<dbReference type="InterPro" id="IPR002126">
    <property type="entry name" value="Cadherin-like_dom"/>
</dbReference>
<evidence type="ECO:0000313" key="18">
    <source>
        <dbReference type="Proteomes" id="UP000005408"/>
    </source>
</evidence>
<keyword evidence="11" id="KW-1015">Disulfide bond</keyword>
<feature type="domain" description="Cadherin" evidence="16">
    <location>
        <begin position="1052"/>
        <end position="1159"/>
    </location>
</feature>
<dbReference type="FunFam" id="2.60.40.60:FF:000116">
    <property type="entry name" value="Dachsous cadherin-related 2"/>
    <property type="match status" value="1"/>
</dbReference>
<dbReference type="CDD" id="cd11304">
    <property type="entry name" value="Cadherin_repeat"/>
    <property type="match status" value="12"/>
</dbReference>
<evidence type="ECO:0000256" key="13">
    <source>
        <dbReference type="PROSITE-ProRule" id="PRU00043"/>
    </source>
</evidence>
<feature type="domain" description="Cadherin" evidence="16">
    <location>
        <begin position="272"/>
        <end position="390"/>
    </location>
</feature>
<dbReference type="Proteomes" id="UP000005408">
    <property type="component" value="Unassembled WGS sequence"/>
</dbReference>
<evidence type="ECO:0000256" key="14">
    <source>
        <dbReference type="SAM" id="MobiDB-lite"/>
    </source>
</evidence>
<dbReference type="GO" id="GO:0005509">
    <property type="term" value="F:calcium ion binding"/>
    <property type="evidence" value="ECO:0007669"/>
    <property type="project" value="UniProtKB-UniRule"/>
</dbReference>
<keyword evidence="18" id="KW-1185">Reference proteome</keyword>
<evidence type="ECO:0000313" key="17">
    <source>
        <dbReference type="EnsemblMetazoa" id="G508.1:cds"/>
    </source>
</evidence>
<dbReference type="InterPro" id="IPR039808">
    <property type="entry name" value="Cadherin"/>
</dbReference>
<dbReference type="FunFam" id="2.60.40.60:FF:000092">
    <property type="entry name" value="Protocadherin 8"/>
    <property type="match status" value="1"/>
</dbReference>
<evidence type="ECO:0000256" key="7">
    <source>
        <dbReference type="ARBA" id="ARBA00022837"/>
    </source>
</evidence>
<evidence type="ECO:0000256" key="2">
    <source>
        <dbReference type="ARBA" id="ARBA00022475"/>
    </source>
</evidence>
<dbReference type="FunFam" id="2.60.40.60:FF:000020">
    <property type="entry name" value="Dachsous cadherin-related 1b"/>
    <property type="match status" value="1"/>
</dbReference>
<feature type="compositionally biased region" description="Polar residues" evidence="14">
    <location>
        <begin position="1871"/>
        <end position="1897"/>
    </location>
</feature>
<comment type="subcellular location">
    <subcellularLocation>
        <location evidence="1">Cell membrane</location>
        <topology evidence="1">Single-pass membrane protein</topology>
    </subcellularLocation>
</comment>
<keyword evidence="2" id="KW-1003">Cell membrane</keyword>
<dbReference type="FunFam" id="2.60.40.60:FF:000033">
    <property type="entry name" value="FAT atypical cadherin 1"/>
    <property type="match status" value="1"/>
</dbReference>
<dbReference type="PANTHER" id="PTHR24027">
    <property type="entry name" value="CADHERIN-23"/>
    <property type="match status" value="1"/>
</dbReference>
<dbReference type="GO" id="GO:0008013">
    <property type="term" value="F:beta-catenin binding"/>
    <property type="evidence" value="ECO:0007669"/>
    <property type="project" value="TreeGrafter"/>
</dbReference>
<reference evidence="17" key="1">
    <citation type="submission" date="2022-08" db="UniProtKB">
        <authorList>
            <consortium name="EnsemblMetazoa"/>
        </authorList>
    </citation>
    <scope>IDENTIFICATION</scope>
    <source>
        <strain evidence="17">05x7-T-G4-1.051#20</strain>
    </source>
</reference>
<evidence type="ECO:0000256" key="1">
    <source>
        <dbReference type="ARBA" id="ARBA00004162"/>
    </source>
</evidence>
<evidence type="ECO:0000256" key="11">
    <source>
        <dbReference type="ARBA" id="ARBA00023157"/>
    </source>
</evidence>
<feature type="domain" description="Cadherin" evidence="16">
    <location>
        <begin position="1269"/>
        <end position="1380"/>
    </location>
</feature>
<keyword evidence="4 15" id="KW-0812">Transmembrane</keyword>
<evidence type="ECO:0000256" key="4">
    <source>
        <dbReference type="ARBA" id="ARBA00022692"/>
    </source>
</evidence>
<dbReference type="GO" id="GO:0045296">
    <property type="term" value="F:cadherin binding"/>
    <property type="evidence" value="ECO:0007669"/>
    <property type="project" value="TreeGrafter"/>
</dbReference>
<dbReference type="FunFam" id="2.60.40.60:FF:000024">
    <property type="entry name" value="FAT atypical cadherin 3"/>
    <property type="match status" value="1"/>
</dbReference>
<feature type="domain" description="Cadherin" evidence="16">
    <location>
        <begin position="391"/>
        <end position="500"/>
    </location>
</feature>
<evidence type="ECO:0000256" key="10">
    <source>
        <dbReference type="ARBA" id="ARBA00023136"/>
    </source>
</evidence>
<evidence type="ECO:0000256" key="12">
    <source>
        <dbReference type="ARBA" id="ARBA00023180"/>
    </source>
</evidence>
<keyword evidence="9 15" id="KW-1133">Transmembrane helix</keyword>
<keyword evidence="10 15" id="KW-0472">Membrane</keyword>
<dbReference type="InterPro" id="IPR020894">
    <property type="entry name" value="Cadherin_CS"/>
</dbReference>
<dbReference type="Pfam" id="PF00028">
    <property type="entry name" value="Cadherin"/>
    <property type="match status" value="9"/>
</dbReference>
<dbReference type="FunFam" id="2.60.40.60:FF:000013">
    <property type="entry name" value="Cadherin EGF LAG seven-pass G-type receptor"/>
    <property type="match status" value="1"/>
</dbReference>
<dbReference type="GO" id="GO:0007156">
    <property type="term" value="P:homophilic cell adhesion via plasma membrane adhesion molecules"/>
    <property type="evidence" value="ECO:0007669"/>
    <property type="project" value="InterPro"/>
</dbReference>
<keyword evidence="8" id="KW-0130">Cell adhesion</keyword>
<evidence type="ECO:0000256" key="15">
    <source>
        <dbReference type="SAM" id="Phobius"/>
    </source>
</evidence>
<dbReference type="GO" id="GO:0016342">
    <property type="term" value="C:catenin complex"/>
    <property type="evidence" value="ECO:0007669"/>
    <property type="project" value="TreeGrafter"/>
</dbReference>
<dbReference type="SUPFAM" id="SSF49313">
    <property type="entry name" value="Cadherin-like"/>
    <property type="match status" value="14"/>
</dbReference>
<evidence type="ECO:0000256" key="8">
    <source>
        <dbReference type="ARBA" id="ARBA00022889"/>
    </source>
</evidence>
<feature type="domain" description="Cadherin" evidence="16">
    <location>
        <begin position="509"/>
        <end position="616"/>
    </location>
</feature>
<dbReference type="FunFam" id="2.60.40.60:FF:000015">
    <property type="entry name" value="FAT atypical cadherin 1"/>
    <property type="match status" value="1"/>
</dbReference>
<evidence type="ECO:0000256" key="3">
    <source>
        <dbReference type="ARBA" id="ARBA00022536"/>
    </source>
</evidence>
<feature type="region of interest" description="Disordered" evidence="14">
    <location>
        <begin position="1848"/>
        <end position="1897"/>
    </location>
</feature>
<keyword evidence="3" id="KW-0245">EGF-like domain</keyword>
<dbReference type="GO" id="GO:0007163">
    <property type="term" value="P:establishment or maintenance of cell polarity"/>
    <property type="evidence" value="ECO:0007669"/>
    <property type="project" value="UniProtKB-ARBA"/>
</dbReference>
<proteinExistence type="predicted"/>
<evidence type="ECO:0000259" key="16">
    <source>
        <dbReference type="PROSITE" id="PS50268"/>
    </source>
</evidence>
<dbReference type="PROSITE" id="PS00232">
    <property type="entry name" value="CADHERIN_1"/>
    <property type="match status" value="8"/>
</dbReference>
<keyword evidence="7 13" id="KW-0106">Calcium</keyword>
<evidence type="ECO:0000256" key="9">
    <source>
        <dbReference type="ARBA" id="ARBA00022989"/>
    </source>
</evidence>
<dbReference type="PRINTS" id="PR00205">
    <property type="entry name" value="CADHERIN"/>
</dbReference>
<evidence type="ECO:0000256" key="6">
    <source>
        <dbReference type="ARBA" id="ARBA00022737"/>
    </source>
</evidence>
<feature type="domain" description="Cadherin" evidence="16">
    <location>
        <begin position="1161"/>
        <end position="1266"/>
    </location>
</feature>
<feature type="domain" description="Cadherin" evidence="16">
    <location>
        <begin position="110"/>
        <end position="158"/>
    </location>
</feature>
<dbReference type="InterPro" id="IPR015919">
    <property type="entry name" value="Cadherin-like_sf"/>
</dbReference>
<feature type="transmembrane region" description="Helical" evidence="15">
    <location>
        <begin position="1726"/>
        <end position="1747"/>
    </location>
</feature>
<dbReference type="GO" id="GO:0016477">
    <property type="term" value="P:cell migration"/>
    <property type="evidence" value="ECO:0007669"/>
    <property type="project" value="TreeGrafter"/>
</dbReference>
<dbReference type="FunFam" id="2.60.40.60:FF:000080">
    <property type="entry name" value="FAT atypical cadherin 1"/>
    <property type="match status" value="1"/>
</dbReference>
<feature type="domain" description="Cadherin" evidence="16">
    <location>
        <begin position="1381"/>
        <end position="1496"/>
    </location>
</feature>
<accession>A0A8W8N309</accession>
<keyword evidence="12" id="KW-0325">Glycoprotein</keyword>
<sequence length="1897" mass="210854">MLSRVVTGNITNNIGYHLIVCGYNMITNTLALSFFMLIYTSLASKLPPSITADKQFVQVEEGPSGLNETLFTITAKELNGGNVEVIPTGLTNDIVKTNGTNNTATVTVKVFLKKALDRETKSSFTLKFSAISNDQSLPSSQLSVSLFVLDINDEPPKFSQIAYRKELLENHNLSNDIGANVSATDPDNGLGGLVTYTLQPAGQASGLYNKTFDIDPSNGKIKLLQHLDYETLTFYQYKIIATDGGDPKTKLNSTADLLIMVKDVQDTPPIFQRLPFMTTISETTPIGTSIYKIFATDGDTGIPDNITYSLTDQSNETACDNFLQINSITGVISIKQLMDRDGGTIKRLNGICIVNVTASEITNATANKNSQTTKPFTITVQDENDNRPKFSKKQYEGSVKENMRDITISIPGNIQVFDIDQNGYNNIKLTVLNRTDVVPSPDSVIYNGTVLLRLTNPLDYENEKNITFLIKAEDTNNSSFVNNSTVIVKINDTNDNDPVFQSRDNDLFLPENSCFNTTVGKITATDIDSGNYGKIEYRLDRNTSFKIEATTGRVYVSCKNSCARGCNNSLCDNSCLDREKKDRYYLTVSAIDGGGRRTSLPITIYLNDTNDNRPKFRYNSYQIGLLENRKTFSDGKEDLEIQADDVDLSENKTISYKLLQNSPHFHINESTGKITITEKVDYENLTEANGYINLTIIASDHGKPQQSSSVQLTIQVKDLNDNKPEFRGKTYNASVCENAASGTNVTVVSATDADKTAPNNKYSYFIEKGGSDQFTLNGKTGEISVQVGANLDREIKSKYTLTVIAIDKGDPQNTGTTTVFISLTDENDTPPRWLNLPNTTIVKENTTEPAIFKSIGDDSDINHTLVYSIRIKEALDSNGNLVNLSLIKGKISINSTTGVVSVNNLDAEVAVTIRLTVTVNDTSTTKNDPNATSELIIKITDENDNPPVFKNALYTSVILENAPNNTFLVSMRATDIDISKKYTTIRYYIDDEHCPFSINPRTGGVIKTRKLDRETKPFWIITIRASDDSKYNATAELNVTVLDFNDNTPFFLNESYVFNVTEQNYSQTQIGQLYAKDLDAGPNQKITYKITRGNAESYFYISDVNGSLFINGNIDRETMPKYELVVTINDNPIEKADTKLNSTHVIVNILDVNDNAPVFTPNSKQQIRVKETTKLGTVVGTVSATDEDFGSNGIVYYRFGCNGNVSNGLFVIDNDTGVIHVDGNIKNKVGIYTLEVLAIDKGSPPMNSSVLLDIFILDENIHRPEFTVLPKNGIVSVYECARKDTRVLTINATDKDIDYNNKLIKYEFLYSNSSTGQHFESFSIDNKTGVITLTGNLDREEKSSFRINVKCTDHGEPPLSTTSPDIIIQVIDVNDNPPEFLTNVTKVNIKENQTEINVTKVSAVDKDSMAVIQYAIKGGMFSNFFNISVFSGEITAKPLDRENMTNDEISLTIEATDVTKPNISSECDNIKLQNNTKVQMEVVVIVQDINDNPPIFKNTQFSKGILRNTKFETVVIDLTEVVIDNDSSMENRKHKFFATNISYTGTLKIELKDKTFKTNCGEAFCVNANGTVVTNFVISDTMKGVAKLQLVANDSAGSTTASLKIYVIGDSQVVAMHIIKTKPQVDEIKFDVLSMYSKILGYDCVFDEMETYMKENGEPDPFTTLLKFHVVNRKTDEVLEATNVVTKIDRLKGDALAEARNKYSIQSISDLQSQRNVQSFKIKETYILIAVISLMSLVLCIVIYFYIKSTQRYKTKLKAANVPTVDSKKENKQSLYLPGSNVYSNTKNPLMNKDEELKRSMENLDTMDNGSGSDDSMDPSDFEYAKHNMAFDSRLEDKEVVMDMFEEDGPMAENDNPLALALSQHERQKNAKNSSKGRISEMSEQNPQYENLETTEV</sequence>
<dbReference type="EnsemblMetazoa" id="G508.1">
    <property type="protein sequence ID" value="G508.1:cds"/>
    <property type="gene ID" value="G508"/>
</dbReference>
<protein>
    <recommendedName>
        <fullName evidence="16">Cadherin domain-containing protein</fullName>
    </recommendedName>
</protein>
<dbReference type="PROSITE" id="PS50268">
    <property type="entry name" value="CADHERIN_2"/>
    <property type="match status" value="13"/>
</dbReference>
<feature type="domain" description="Cadherin" evidence="16">
    <location>
        <begin position="617"/>
        <end position="726"/>
    </location>
</feature>
<evidence type="ECO:0000256" key="5">
    <source>
        <dbReference type="ARBA" id="ARBA00022729"/>
    </source>
</evidence>
<organism evidence="17 18">
    <name type="scientific">Magallana gigas</name>
    <name type="common">Pacific oyster</name>
    <name type="synonym">Crassostrea gigas</name>
    <dbReference type="NCBI Taxonomy" id="29159"/>
    <lineage>
        <taxon>Eukaryota</taxon>
        <taxon>Metazoa</taxon>
        <taxon>Spiralia</taxon>
        <taxon>Lophotrochozoa</taxon>
        <taxon>Mollusca</taxon>
        <taxon>Bivalvia</taxon>
        <taxon>Autobranchia</taxon>
        <taxon>Pteriomorphia</taxon>
        <taxon>Ostreida</taxon>
        <taxon>Ostreoidea</taxon>
        <taxon>Ostreidae</taxon>
        <taxon>Magallana</taxon>
    </lineage>
</organism>
<feature type="domain" description="Cadherin" evidence="16">
    <location>
        <begin position="858"/>
        <end position="949"/>
    </location>
</feature>
<dbReference type="PANTHER" id="PTHR24027:SF442">
    <property type="entry name" value="PROTOCADHERIN-15 ISOFORM X1"/>
    <property type="match status" value="1"/>
</dbReference>